<accession>A0A1I0R5Q4</accession>
<dbReference type="CDD" id="cd01392">
    <property type="entry name" value="HTH_LacI"/>
    <property type="match status" value="1"/>
</dbReference>
<dbReference type="GO" id="GO:0003700">
    <property type="term" value="F:DNA-binding transcription factor activity"/>
    <property type="evidence" value="ECO:0007669"/>
    <property type="project" value="TreeGrafter"/>
</dbReference>
<sequence>MVSMKDIAKCCDVSIATVSKALNGHKDIGEETKRKIKEAAAKMGYYPNSAARALKTHRSYNIGVLLNDEAHSGLTHEYFSAVLEGVRVEAESMGYDITFINTHNSKMTYYEHCKYRDLDGVIIACTDFETPEVLELIDGVIPTVTIDYIFNNCTSVVSDNVKGMRELVQYVYNMGHRRISYIHGQREKAVTRDRLAAYYNILEELDVEIRDEYVKPSLYLDSEKAEEATYELLDLKEPPTCIIYPDDLSVTGGINALRSRGLNVPDDISVAGYDGIKLSQMLNPRITTVKQDTDIIGRTAARELINEIEKPKNAFAKRVMVQGEVLPGESVGKVAM</sequence>
<keyword evidence="4" id="KW-0804">Transcription</keyword>
<dbReference type="CDD" id="cd06267">
    <property type="entry name" value="PBP1_LacI_sugar_binding-like"/>
    <property type="match status" value="1"/>
</dbReference>
<gene>
    <name evidence="6" type="ORF">SAMN05421659_1125</name>
</gene>
<protein>
    <submittedName>
        <fullName evidence="6">LacI family transcriptional regulator/LacI family transcriptional regulator, purine nucleotide synthesis repressor</fullName>
    </submittedName>
</protein>
<evidence type="ECO:0000313" key="7">
    <source>
        <dbReference type="Proteomes" id="UP000199701"/>
    </source>
</evidence>
<dbReference type="GO" id="GO:0000976">
    <property type="term" value="F:transcription cis-regulatory region binding"/>
    <property type="evidence" value="ECO:0007669"/>
    <property type="project" value="TreeGrafter"/>
</dbReference>
<dbReference type="STRING" id="99656.SAMN05421659_1125"/>
<dbReference type="Gene3D" id="1.10.260.40">
    <property type="entry name" value="lambda repressor-like DNA-binding domains"/>
    <property type="match status" value="1"/>
</dbReference>
<evidence type="ECO:0000256" key="2">
    <source>
        <dbReference type="ARBA" id="ARBA00023015"/>
    </source>
</evidence>
<dbReference type="InterPro" id="IPR046335">
    <property type="entry name" value="LacI/GalR-like_sensor"/>
</dbReference>
<feature type="domain" description="HTH lacI-type" evidence="5">
    <location>
        <begin position="2"/>
        <end position="56"/>
    </location>
</feature>
<evidence type="ECO:0000313" key="6">
    <source>
        <dbReference type="EMBL" id="SEW35701.1"/>
    </source>
</evidence>
<dbReference type="AlphaFoldDB" id="A0A1I0R5Q4"/>
<keyword evidence="7" id="KW-1185">Reference proteome</keyword>
<dbReference type="RefSeq" id="WP_092455318.1">
    <property type="nucleotide sequence ID" value="NZ_FOJI01000012.1"/>
</dbReference>
<organism evidence="6 7">
    <name type="scientific">[Clostridium] fimetarium</name>
    <dbReference type="NCBI Taxonomy" id="99656"/>
    <lineage>
        <taxon>Bacteria</taxon>
        <taxon>Bacillati</taxon>
        <taxon>Bacillota</taxon>
        <taxon>Clostridia</taxon>
        <taxon>Lachnospirales</taxon>
        <taxon>Lachnospiraceae</taxon>
    </lineage>
</organism>
<dbReference type="Pfam" id="PF00356">
    <property type="entry name" value="LacI"/>
    <property type="match status" value="1"/>
</dbReference>
<dbReference type="Gene3D" id="3.40.50.2300">
    <property type="match status" value="2"/>
</dbReference>
<dbReference type="EMBL" id="FOJI01000012">
    <property type="protein sequence ID" value="SEW35701.1"/>
    <property type="molecule type" value="Genomic_DNA"/>
</dbReference>
<evidence type="ECO:0000256" key="3">
    <source>
        <dbReference type="ARBA" id="ARBA00023125"/>
    </source>
</evidence>
<keyword evidence="1" id="KW-0678">Repressor</keyword>
<evidence type="ECO:0000256" key="4">
    <source>
        <dbReference type="ARBA" id="ARBA00023163"/>
    </source>
</evidence>
<name>A0A1I0R5Q4_9FIRM</name>
<dbReference type="PROSITE" id="PS50932">
    <property type="entry name" value="HTH_LACI_2"/>
    <property type="match status" value="1"/>
</dbReference>
<dbReference type="SUPFAM" id="SSF53822">
    <property type="entry name" value="Periplasmic binding protein-like I"/>
    <property type="match status" value="1"/>
</dbReference>
<dbReference type="InterPro" id="IPR028082">
    <property type="entry name" value="Peripla_BP_I"/>
</dbReference>
<evidence type="ECO:0000256" key="1">
    <source>
        <dbReference type="ARBA" id="ARBA00022491"/>
    </source>
</evidence>
<proteinExistence type="predicted"/>
<dbReference type="SUPFAM" id="SSF47413">
    <property type="entry name" value="lambda repressor-like DNA-binding domains"/>
    <property type="match status" value="1"/>
</dbReference>
<dbReference type="Pfam" id="PF13377">
    <property type="entry name" value="Peripla_BP_3"/>
    <property type="match status" value="1"/>
</dbReference>
<evidence type="ECO:0000259" key="5">
    <source>
        <dbReference type="PROSITE" id="PS50932"/>
    </source>
</evidence>
<dbReference type="InterPro" id="IPR000843">
    <property type="entry name" value="HTH_LacI"/>
</dbReference>
<dbReference type="PANTHER" id="PTHR30146:SF148">
    <property type="entry name" value="HTH-TYPE TRANSCRIPTIONAL REPRESSOR PURR-RELATED"/>
    <property type="match status" value="1"/>
</dbReference>
<dbReference type="SMART" id="SM00354">
    <property type="entry name" value="HTH_LACI"/>
    <property type="match status" value="1"/>
</dbReference>
<dbReference type="InterPro" id="IPR010982">
    <property type="entry name" value="Lambda_DNA-bd_dom_sf"/>
</dbReference>
<dbReference type="PANTHER" id="PTHR30146">
    <property type="entry name" value="LACI-RELATED TRANSCRIPTIONAL REPRESSOR"/>
    <property type="match status" value="1"/>
</dbReference>
<dbReference type="OrthoDB" id="9789891at2"/>
<keyword evidence="2" id="KW-0805">Transcription regulation</keyword>
<dbReference type="Proteomes" id="UP000199701">
    <property type="component" value="Unassembled WGS sequence"/>
</dbReference>
<keyword evidence="3" id="KW-0238">DNA-binding</keyword>
<reference evidence="6 7" key="1">
    <citation type="submission" date="2016-10" db="EMBL/GenBank/DDBJ databases">
        <authorList>
            <person name="de Groot N.N."/>
        </authorList>
    </citation>
    <scope>NUCLEOTIDE SEQUENCE [LARGE SCALE GENOMIC DNA]</scope>
    <source>
        <strain evidence="6 7">DSM 9179</strain>
    </source>
</reference>